<dbReference type="GO" id="GO:0016810">
    <property type="term" value="F:hydrolase activity, acting on carbon-nitrogen (but not peptide) bonds"/>
    <property type="evidence" value="ECO:0007669"/>
    <property type="project" value="InterPro"/>
</dbReference>
<sequence>MSLDLDDLWTYLMIHGESGWEEMPSYLDSFVPLVLDLLSDLGLTITFFIVGKDAARPERKALLRTIADAGHDIASHSFRHEPWLHLYSDEELDTELAQAEEAIEDATGKRPRGFRGPGFSLSEATLRTLKRRGYEYDASTLPMYLGPLARHYYFQTAKLSGSDRAKRSILFGRFVDGFRPCGSYLWHLGDEQLLEIPVTTSPFLKLPFHLSYLLYASMRSHGLSNLYLDTSLGLCRLGGVAPSLLLHPLDFLGGDDVPQLAFFPAMQIAGEKKRAWARDFLAKFAERYEIVTMSGHAARASQDALRRRSPDFGVQSPTGLSAAG</sequence>
<organism evidence="2 3">
    <name type="scientific">Eiseniibacteriota bacterium</name>
    <dbReference type="NCBI Taxonomy" id="2212470"/>
    <lineage>
        <taxon>Bacteria</taxon>
        <taxon>Candidatus Eiseniibacteriota</taxon>
    </lineage>
</organism>
<reference evidence="2" key="2">
    <citation type="journal article" date="2021" name="Microbiome">
        <title>Successional dynamics and alternative stable states in a saline activated sludge microbial community over 9 years.</title>
        <authorList>
            <person name="Wang Y."/>
            <person name="Ye J."/>
            <person name="Ju F."/>
            <person name="Liu L."/>
            <person name="Boyd J.A."/>
            <person name="Deng Y."/>
            <person name="Parks D.H."/>
            <person name="Jiang X."/>
            <person name="Yin X."/>
            <person name="Woodcroft B.J."/>
            <person name="Tyson G.W."/>
            <person name="Hugenholtz P."/>
            <person name="Polz M.F."/>
            <person name="Zhang T."/>
        </authorList>
    </citation>
    <scope>NUCLEOTIDE SEQUENCE</scope>
    <source>
        <strain evidence="2">HKST-UBA02</strain>
    </source>
</reference>
<dbReference type="GO" id="GO:0005975">
    <property type="term" value="P:carbohydrate metabolic process"/>
    <property type="evidence" value="ECO:0007669"/>
    <property type="project" value="InterPro"/>
</dbReference>
<feature type="domain" description="NodB homology" evidence="1">
    <location>
        <begin position="10"/>
        <end position="142"/>
    </location>
</feature>
<gene>
    <name evidence="2" type="ORF">KDA27_20470</name>
</gene>
<dbReference type="InterPro" id="IPR002509">
    <property type="entry name" value="NODB_dom"/>
</dbReference>
<name>A0A956SF85_UNCEI</name>
<evidence type="ECO:0000313" key="3">
    <source>
        <dbReference type="Proteomes" id="UP000739538"/>
    </source>
</evidence>
<evidence type="ECO:0000259" key="1">
    <source>
        <dbReference type="PROSITE" id="PS51677"/>
    </source>
</evidence>
<dbReference type="PANTHER" id="PTHR47561">
    <property type="entry name" value="POLYSACCHARIDE DEACETYLASE FAMILY PROTEIN (AFU_ORTHOLOGUE AFUA_6G05030)"/>
    <property type="match status" value="1"/>
</dbReference>
<dbReference type="PROSITE" id="PS51677">
    <property type="entry name" value="NODB"/>
    <property type="match status" value="1"/>
</dbReference>
<dbReference type="SUPFAM" id="SSF88713">
    <property type="entry name" value="Glycoside hydrolase/deacetylase"/>
    <property type="match status" value="1"/>
</dbReference>
<protein>
    <submittedName>
        <fullName evidence="2">Polysaccharide deacetylase family protein</fullName>
    </submittedName>
</protein>
<comment type="caution">
    <text evidence="2">The sequence shown here is derived from an EMBL/GenBank/DDBJ whole genome shotgun (WGS) entry which is preliminary data.</text>
</comment>
<dbReference type="PANTHER" id="PTHR47561:SF1">
    <property type="entry name" value="POLYSACCHARIDE DEACETYLASE FAMILY PROTEIN (AFU_ORTHOLOGUE AFUA_6G05030)"/>
    <property type="match status" value="1"/>
</dbReference>
<accession>A0A956SF85</accession>
<dbReference type="InterPro" id="IPR011330">
    <property type="entry name" value="Glyco_hydro/deAcase_b/a-brl"/>
</dbReference>
<proteinExistence type="predicted"/>
<dbReference type="Pfam" id="PF01522">
    <property type="entry name" value="Polysacc_deac_1"/>
    <property type="match status" value="1"/>
</dbReference>
<dbReference type="CDD" id="cd10940">
    <property type="entry name" value="CE4_PuuE_HpPgdA_like_1"/>
    <property type="match status" value="1"/>
</dbReference>
<dbReference type="EMBL" id="JAGQHS010000149">
    <property type="protein sequence ID" value="MCA9758181.1"/>
    <property type="molecule type" value="Genomic_DNA"/>
</dbReference>
<dbReference type="Proteomes" id="UP000739538">
    <property type="component" value="Unassembled WGS sequence"/>
</dbReference>
<dbReference type="Gene3D" id="3.20.20.370">
    <property type="entry name" value="Glycoside hydrolase/deacetylase"/>
    <property type="match status" value="1"/>
</dbReference>
<dbReference type="AlphaFoldDB" id="A0A956SF85"/>
<reference evidence="2" key="1">
    <citation type="submission" date="2020-04" db="EMBL/GenBank/DDBJ databases">
        <authorList>
            <person name="Zhang T."/>
        </authorList>
    </citation>
    <scope>NUCLEOTIDE SEQUENCE</scope>
    <source>
        <strain evidence="2">HKST-UBA02</strain>
    </source>
</reference>
<evidence type="ECO:0000313" key="2">
    <source>
        <dbReference type="EMBL" id="MCA9758181.1"/>
    </source>
</evidence>